<evidence type="ECO:0000313" key="4">
    <source>
        <dbReference type="EMBL" id="OGE82978.1"/>
    </source>
</evidence>
<evidence type="ECO:0000256" key="2">
    <source>
        <dbReference type="PROSITE-ProRule" id="PRU00169"/>
    </source>
</evidence>
<organism evidence="4 5">
    <name type="scientific">Candidatus Doudnabacteria bacterium RIFCSPHIGHO2_01_FULL_49_9</name>
    <dbReference type="NCBI Taxonomy" id="1817827"/>
    <lineage>
        <taxon>Bacteria</taxon>
        <taxon>Candidatus Doudnaibacteriota</taxon>
    </lineage>
</organism>
<protein>
    <recommendedName>
        <fullName evidence="3">Response regulatory domain-containing protein</fullName>
    </recommendedName>
</protein>
<dbReference type="PANTHER" id="PTHR44591:SF3">
    <property type="entry name" value="RESPONSE REGULATORY DOMAIN-CONTAINING PROTEIN"/>
    <property type="match status" value="1"/>
</dbReference>
<evidence type="ECO:0000259" key="3">
    <source>
        <dbReference type="PROSITE" id="PS50110"/>
    </source>
</evidence>
<evidence type="ECO:0000256" key="1">
    <source>
        <dbReference type="ARBA" id="ARBA00022553"/>
    </source>
</evidence>
<dbReference type="Proteomes" id="UP000176339">
    <property type="component" value="Unassembled WGS sequence"/>
</dbReference>
<evidence type="ECO:0000313" key="5">
    <source>
        <dbReference type="Proteomes" id="UP000176339"/>
    </source>
</evidence>
<dbReference type="Pfam" id="PF00072">
    <property type="entry name" value="Response_reg"/>
    <property type="match status" value="1"/>
</dbReference>
<dbReference type="SMART" id="SM00448">
    <property type="entry name" value="REC"/>
    <property type="match status" value="1"/>
</dbReference>
<reference evidence="4 5" key="1">
    <citation type="journal article" date="2016" name="Nat. Commun.">
        <title>Thousands of microbial genomes shed light on interconnected biogeochemical processes in an aquifer system.</title>
        <authorList>
            <person name="Anantharaman K."/>
            <person name="Brown C.T."/>
            <person name="Hug L.A."/>
            <person name="Sharon I."/>
            <person name="Castelle C.J."/>
            <person name="Probst A.J."/>
            <person name="Thomas B.C."/>
            <person name="Singh A."/>
            <person name="Wilkins M.J."/>
            <person name="Karaoz U."/>
            <person name="Brodie E.L."/>
            <person name="Williams K.H."/>
            <person name="Hubbard S.S."/>
            <person name="Banfield J.F."/>
        </authorList>
    </citation>
    <scope>NUCLEOTIDE SEQUENCE [LARGE SCALE GENOMIC DNA]</scope>
</reference>
<proteinExistence type="predicted"/>
<keyword evidence="1 2" id="KW-0597">Phosphoprotein</keyword>
<accession>A0A1F5NZA9</accession>
<dbReference type="GO" id="GO:0000160">
    <property type="term" value="P:phosphorelay signal transduction system"/>
    <property type="evidence" value="ECO:0007669"/>
    <property type="project" value="InterPro"/>
</dbReference>
<dbReference type="Gene3D" id="3.40.50.2300">
    <property type="match status" value="1"/>
</dbReference>
<dbReference type="SUPFAM" id="SSF52172">
    <property type="entry name" value="CheY-like"/>
    <property type="match status" value="1"/>
</dbReference>
<dbReference type="PANTHER" id="PTHR44591">
    <property type="entry name" value="STRESS RESPONSE REGULATOR PROTEIN 1"/>
    <property type="match status" value="1"/>
</dbReference>
<feature type="domain" description="Response regulatory" evidence="3">
    <location>
        <begin position="2"/>
        <end position="118"/>
    </location>
</feature>
<dbReference type="InterPro" id="IPR001789">
    <property type="entry name" value="Sig_transdc_resp-reg_receiver"/>
</dbReference>
<dbReference type="InterPro" id="IPR011006">
    <property type="entry name" value="CheY-like_superfamily"/>
</dbReference>
<feature type="modified residue" description="4-aspartylphosphate" evidence="2">
    <location>
        <position position="51"/>
    </location>
</feature>
<gene>
    <name evidence="4" type="ORF">A2846_02415</name>
</gene>
<dbReference type="InterPro" id="IPR050595">
    <property type="entry name" value="Bact_response_regulator"/>
</dbReference>
<sequence length="124" mass="13987">MKIVIVEDEVTLSKALQEKFKRSGLETHVAHDGVEALEMIKKTLPDIIALDVLIPKKNGFKVLEAIKSDPNLKDIPVFILSNLGQDEDIKTALRLGAEDYLVKAQHPINEIVEKFKMRLLKKSK</sequence>
<dbReference type="AlphaFoldDB" id="A0A1F5NZA9"/>
<name>A0A1F5NZA9_9BACT</name>
<dbReference type="PROSITE" id="PS50110">
    <property type="entry name" value="RESPONSE_REGULATORY"/>
    <property type="match status" value="1"/>
</dbReference>
<comment type="caution">
    <text evidence="4">The sequence shown here is derived from an EMBL/GenBank/DDBJ whole genome shotgun (WGS) entry which is preliminary data.</text>
</comment>
<dbReference type="EMBL" id="MFEN01000057">
    <property type="protein sequence ID" value="OGE82978.1"/>
    <property type="molecule type" value="Genomic_DNA"/>
</dbReference>